<dbReference type="Proteomes" id="UP001178662">
    <property type="component" value="Chromosome"/>
</dbReference>
<feature type="region of interest" description="Disordered" evidence="1">
    <location>
        <begin position="295"/>
        <end position="364"/>
    </location>
</feature>
<dbReference type="EMBL" id="CP119317">
    <property type="protein sequence ID" value="WEK56211.1"/>
    <property type="molecule type" value="Genomic_DNA"/>
</dbReference>
<sequence>MGMNIGPMLKAMMGDAQPADSARALELRIGQIVRGVLIEMLDNQEGMLNINGVQVRAKLEADMPVGRSMLLQVQPNSNGGLVALKPLVDATEASLDDIPKDLLKAFGLSEQKGAMELLRGLKRDGFPLSKDTAAFYQTAMSAKPANVDMQTWMGTADVAFRRGLPPTEATLSALRQALFNTPLQQGLQQLSSALGEWLGGKTPVTAEGSALGARLQQVISQGAAIVAEGEAQLSGDASRAATTSAKPQADGARSAQLLVGNRQAPTGADASRLVNGTQQEHAVVRDATLNVARSNTGIGANDAGGAGASRPAPEQATARPPIGGGTAQAQPAPLAAEPQAAARANSPAPAAATPPPAADIAARSASGNVADASASSAPKGEAAWIGRFLQWLGVGHEHKLLHNTEPLARLPGDNAAGLPAQQAGADNPAPASDARAADTLKSALLALAASDDVPPALREAASTLANQVTGQQLMLSSERGQTAPFSHMTLFIPMKNGEGDTTATVHVQARRSRRGEWDTDNCRLLFDLRMKNVGDTVVDVQVVDRIVSLKLLNDFPGMSEMIEQAREELTNGMRATGYQLLSLSVSPLPEWRTNLEVASEAGSVGSTPLEKLVPTADFATKPYKGVDFRA</sequence>
<dbReference type="AlphaFoldDB" id="A0AA95JDD3"/>
<evidence type="ECO:0000313" key="2">
    <source>
        <dbReference type="EMBL" id="WEK56211.1"/>
    </source>
</evidence>
<organism evidence="2 3">
    <name type="scientific">Candidatus Cohnella colombiensis</name>
    <dbReference type="NCBI Taxonomy" id="3121368"/>
    <lineage>
        <taxon>Bacteria</taxon>
        <taxon>Bacillati</taxon>
        <taxon>Bacillota</taxon>
        <taxon>Bacilli</taxon>
        <taxon>Bacillales</taxon>
        <taxon>Paenibacillaceae</taxon>
        <taxon>Cohnella</taxon>
    </lineage>
</organism>
<reference evidence="2" key="1">
    <citation type="submission" date="2023-03" db="EMBL/GenBank/DDBJ databases">
        <title>Andean soil-derived lignocellulolytic bacterial consortium as a source of novel taxa and putative plastic-active enzymes.</title>
        <authorList>
            <person name="Diaz-Garcia L."/>
            <person name="Chuvochina M."/>
            <person name="Feuerriegel G."/>
            <person name="Bunk B."/>
            <person name="Sproer C."/>
            <person name="Streit W.R."/>
            <person name="Rodriguez L.M."/>
            <person name="Overmann J."/>
            <person name="Jimenez D.J."/>
        </authorList>
    </citation>
    <scope>NUCLEOTIDE SEQUENCE</scope>
    <source>
        <strain evidence="2">MAG 2441</strain>
    </source>
</reference>
<gene>
    <name evidence="2" type="ORF">P0Y55_09240</name>
</gene>
<feature type="region of interest" description="Disordered" evidence="1">
    <location>
        <begin position="411"/>
        <end position="435"/>
    </location>
</feature>
<proteinExistence type="predicted"/>
<feature type="compositionally biased region" description="Low complexity" evidence="1">
    <location>
        <begin position="327"/>
        <end position="351"/>
    </location>
</feature>
<name>A0AA95JDD3_9BACL</name>
<evidence type="ECO:0008006" key="4">
    <source>
        <dbReference type="Google" id="ProtNLM"/>
    </source>
</evidence>
<evidence type="ECO:0000313" key="3">
    <source>
        <dbReference type="Proteomes" id="UP001178662"/>
    </source>
</evidence>
<protein>
    <recommendedName>
        <fullName evidence="4">Flagellar hook-length control protein FliK</fullName>
    </recommendedName>
</protein>
<accession>A0AA95JDD3</accession>
<keyword evidence="3" id="KW-1185">Reference proteome</keyword>
<evidence type="ECO:0000256" key="1">
    <source>
        <dbReference type="SAM" id="MobiDB-lite"/>
    </source>
</evidence>